<gene>
    <name evidence="1" type="ORF">LCGC14_1550280</name>
</gene>
<comment type="caution">
    <text evidence="1">The sequence shown here is derived from an EMBL/GenBank/DDBJ whole genome shotgun (WGS) entry which is preliminary data.</text>
</comment>
<organism evidence="1">
    <name type="scientific">marine sediment metagenome</name>
    <dbReference type="NCBI Taxonomy" id="412755"/>
    <lineage>
        <taxon>unclassified sequences</taxon>
        <taxon>metagenomes</taxon>
        <taxon>ecological metagenomes</taxon>
    </lineage>
</organism>
<dbReference type="AlphaFoldDB" id="A0A0F9JBH8"/>
<protein>
    <submittedName>
        <fullName evidence="1">Uncharacterized protein</fullName>
    </submittedName>
</protein>
<sequence>LISAILAAFRQTIHSARCPIFPSHLYICLALTGTLIRAGFTDAEIDDWVAHIASLAGDEEADKRGGKAAASREKFEAGEETWGLPALCEFLGIESMEKTLRKWIGVGDDGDGVDPNAIIVRPGELPHAVDRAEQALIDKGVDIFQRFESLVRVARIITSAESEGVKRETGALVLQTVTSPWLREEFARHAKWAKKQKKRLVPVDPPTDAATAYLARVGNWKLRFLKGVIQAPTLRPDGTVLQDKGYDPETGLLYDPGRTEFARIPDEPTKDDACAALELLKRPFREFPFDGEPHRSVALAAVMTALVRRMFSSAPLFAIDAPTAGSGKSLLSEIVCIIATGHKPAMMSQGKSDEENEKRLSSVLMAGDPVIVIDNCDRPIEGDFLCTMLTQEKVRPRVLGQSEVRNVPTGSLVIATGNNLELAGDVTRRTLFCRIDTGAERPDQIEYSFDAVAETTEMRPRLVVAALTIIRSYIAAGRPTPLRKIGSFEQWGLIREALVWLDQPDPALTRELVMADDPHKAVLVDFLRLWRDVFADNKLTLSEVAHMAQEEGREGAQAIINELIANTNGRVFNTRSAGKFLRKHVGRIAGGLMLKTDTDSSGIKHYRVLEVGQRREGPEPSGDTPF</sequence>
<evidence type="ECO:0000313" key="1">
    <source>
        <dbReference type="EMBL" id="KKM57834.1"/>
    </source>
</evidence>
<dbReference type="EMBL" id="LAZR01011842">
    <property type="protein sequence ID" value="KKM57834.1"/>
    <property type="molecule type" value="Genomic_DNA"/>
</dbReference>
<feature type="non-terminal residue" evidence="1">
    <location>
        <position position="1"/>
    </location>
</feature>
<accession>A0A0F9JBH8</accession>
<name>A0A0F9JBH8_9ZZZZ</name>
<reference evidence="1" key="1">
    <citation type="journal article" date="2015" name="Nature">
        <title>Complex archaea that bridge the gap between prokaryotes and eukaryotes.</title>
        <authorList>
            <person name="Spang A."/>
            <person name="Saw J.H."/>
            <person name="Jorgensen S.L."/>
            <person name="Zaremba-Niedzwiedzka K."/>
            <person name="Martijn J."/>
            <person name="Lind A.E."/>
            <person name="van Eijk R."/>
            <person name="Schleper C."/>
            <person name="Guy L."/>
            <person name="Ettema T.J."/>
        </authorList>
    </citation>
    <scope>NUCLEOTIDE SEQUENCE</scope>
</reference>
<proteinExistence type="predicted"/>